<dbReference type="AlphaFoldDB" id="A0A9X3LGI1"/>
<feature type="transmembrane region" description="Helical" evidence="1">
    <location>
        <begin position="9"/>
        <end position="29"/>
    </location>
</feature>
<keyword evidence="1" id="KW-1133">Transmembrane helix</keyword>
<dbReference type="Proteomes" id="UP001152173">
    <property type="component" value="Unassembled WGS sequence"/>
</dbReference>
<evidence type="ECO:0000256" key="1">
    <source>
        <dbReference type="SAM" id="Phobius"/>
    </source>
</evidence>
<keyword evidence="3" id="KW-1185">Reference proteome</keyword>
<reference evidence="2" key="1">
    <citation type="submission" date="2022-05" db="EMBL/GenBank/DDBJ databases">
        <authorList>
            <person name="Colautti A."/>
            <person name="Iacumin L."/>
        </authorList>
    </citation>
    <scope>NUCLEOTIDE SEQUENCE</scope>
    <source>
        <strain evidence="2">SK 55</strain>
    </source>
</reference>
<proteinExistence type="predicted"/>
<dbReference type="EMBL" id="JAMKBJ010000008">
    <property type="protein sequence ID" value="MCZ8537578.1"/>
    <property type="molecule type" value="Genomic_DNA"/>
</dbReference>
<accession>A0A9X3LGI1</accession>
<evidence type="ECO:0000313" key="3">
    <source>
        <dbReference type="Proteomes" id="UP001152173"/>
    </source>
</evidence>
<sequence length="68" mass="7552">MKSLTNKVIILVMSIVIFIIYYQLLGFFAGNLLPISPLGTMIGLITLFLLIPISYLSAHVVVKVIKDM</sequence>
<organism evidence="2 3">
    <name type="scientific">Paenisporosarcina quisquiliarum</name>
    <dbReference type="NCBI Taxonomy" id="365346"/>
    <lineage>
        <taxon>Bacteria</taxon>
        <taxon>Bacillati</taxon>
        <taxon>Bacillota</taxon>
        <taxon>Bacilli</taxon>
        <taxon>Bacillales</taxon>
        <taxon>Caryophanaceae</taxon>
        <taxon>Paenisporosarcina</taxon>
    </lineage>
</organism>
<feature type="transmembrane region" description="Helical" evidence="1">
    <location>
        <begin position="41"/>
        <end position="62"/>
    </location>
</feature>
<dbReference type="RefSeq" id="WP_269926672.1">
    <property type="nucleotide sequence ID" value="NZ_JAMKBJ010000008.1"/>
</dbReference>
<name>A0A9X3LGI1_9BACL</name>
<keyword evidence="1" id="KW-0472">Membrane</keyword>
<gene>
    <name evidence="2" type="ORF">M9R32_10330</name>
</gene>
<comment type="caution">
    <text evidence="2">The sequence shown here is derived from an EMBL/GenBank/DDBJ whole genome shotgun (WGS) entry which is preliminary data.</text>
</comment>
<evidence type="ECO:0000313" key="2">
    <source>
        <dbReference type="EMBL" id="MCZ8537578.1"/>
    </source>
</evidence>
<protein>
    <submittedName>
        <fullName evidence="2">Uncharacterized protein</fullName>
    </submittedName>
</protein>
<keyword evidence="1" id="KW-0812">Transmembrane</keyword>